<evidence type="ECO:0008006" key="5">
    <source>
        <dbReference type="Google" id="ProtNLM"/>
    </source>
</evidence>
<evidence type="ECO:0000256" key="1">
    <source>
        <dbReference type="SAM" id="MobiDB-lite"/>
    </source>
</evidence>
<evidence type="ECO:0000256" key="2">
    <source>
        <dbReference type="SAM" id="Phobius"/>
    </source>
</evidence>
<keyword evidence="2" id="KW-0472">Membrane</keyword>
<dbReference type="InterPro" id="IPR046118">
    <property type="entry name" value="DUF6115"/>
</dbReference>
<gene>
    <name evidence="3" type="ORF">GCM10011391_26410</name>
</gene>
<dbReference type="EMBL" id="BMIR01000012">
    <property type="protein sequence ID" value="GGE46321.1"/>
    <property type="molecule type" value="Genomic_DNA"/>
</dbReference>
<organism evidence="3 4">
    <name type="scientific">Pullulanibacillus camelliae</name>
    <dbReference type="NCBI Taxonomy" id="1707096"/>
    <lineage>
        <taxon>Bacteria</taxon>
        <taxon>Bacillati</taxon>
        <taxon>Bacillota</taxon>
        <taxon>Bacilli</taxon>
        <taxon>Bacillales</taxon>
        <taxon>Sporolactobacillaceae</taxon>
        <taxon>Pullulanibacillus</taxon>
    </lineage>
</organism>
<keyword evidence="4" id="KW-1185">Reference proteome</keyword>
<evidence type="ECO:0000313" key="4">
    <source>
        <dbReference type="Proteomes" id="UP000628775"/>
    </source>
</evidence>
<accession>A0A8J3DXV4</accession>
<dbReference type="Pfam" id="PF19610">
    <property type="entry name" value="DUF6115"/>
    <property type="match status" value="1"/>
</dbReference>
<feature type="region of interest" description="Disordered" evidence="1">
    <location>
        <begin position="72"/>
        <end position="108"/>
    </location>
</feature>
<dbReference type="AlphaFoldDB" id="A0A8J3DXV4"/>
<comment type="caution">
    <text evidence="3">The sequence shown here is derived from an EMBL/GenBank/DDBJ whole genome shotgun (WGS) entry which is preliminary data.</text>
</comment>
<keyword evidence="2" id="KW-1133">Transmembrane helix</keyword>
<dbReference type="Proteomes" id="UP000628775">
    <property type="component" value="Unassembled WGS sequence"/>
</dbReference>
<reference evidence="3" key="1">
    <citation type="journal article" date="2014" name="Int. J. Syst. Evol. Microbiol.">
        <title>Complete genome sequence of Corynebacterium casei LMG S-19264T (=DSM 44701T), isolated from a smear-ripened cheese.</title>
        <authorList>
            <consortium name="US DOE Joint Genome Institute (JGI-PGF)"/>
            <person name="Walter F."/>
            <person name="Albersmeier A."/>
            <person name="Kalinowski J."/>
            <person name="Ruckert C."/>
        </authorList>
    </citation>
    <scope>NUCLEOTIDE SEQUENCE</scope>
    <source>
        <strain evidence="3">CGMCC 1.15371</strain>
    </source>
</reference>
<feature type="transmembrane region" description="Helical" evidence="2">
    <location>
        <begin position="6"/>
        <end position="24"/>
    </location>
</feature>
<sequence length="176" mass="19818">MEYVFIIFSLCLHLVAFYLIVILVQRMNKLKNDMTGGVDQESIQVTLDHYLEEIRQENDDLIKRLKRLENAEKKQEQVPASEPVAEKKQPGPSSAPPPAPKENKTSFAEQLKASMIVEEPSGLPTEDVEDTVEQSMASRILQLHESGLSVEAIAQQLNQGKGEVELIINIHNKRQS</sequence>
<name>A0A8J3DXV4_9BACL</name>
<keyword evidence="2" id="KW-0812">Transmembrane</keyword>
<reference evidence="3" key="2">
    <citation type="submission" date="2020-09" db="EMBL/GenBank/DDBJ databases">
        <authorList>
            <person name="Sun Q."/>
            <person name="Zhou Y."/>
        </authorList>
    </citation>
    <scope>NUCLEOTIDE SEQUENCE</scope>
    <source>
        <strain evidence="3">CGMCC 1.15371</strain>
    </source>
</reference>
<protein>
    <recommendedName>
        <fullName evidence="5">Coupling factor for flagellin transcription and translation</fullName>
    </recommendedName>
</protein>
<evidence type="ECO:0000313" key="3">
    <source>
        <dbReference type="EMBL" id="GGE46321.1"/>
    </source>
</evidence>
<dbReference type="RefSeq" id="WP_188694821.1">
    <property type="nucleotide sequence ID" value="NZ_BMIR01000012.1"/>
</dbReference>
<proteinExistence type="predicted"/>